<dbReference type="EMBL" id="CAJVPZ010067907">
    <property type="protein sequence ID" value="CAG8797558.1"/>
    <property type="molecule type" value="Genomic_DNA"/>
</dbReference>
<gene>
    <name evidence="2" type="ORF">RFULGI_LOCUS17388</name>
</gene>
<feature type="non-terminal residue" evidence="2">
    <location>
        <position position="117"/>
    </location>
</feature>
<feature type="compositionally biased region" description="Basic and acidic residues" evidence="1">
    <location>
        <begin position="85"/>
        <end position="100"/>
    </location>
</feature>
<accession>A0A9N9JWK1</accession>
<dbReference type="Proteomes" id="UP000789396">
    <property type="component" value="Unassembled WGS sequence"/>
</dbReference>
<sequence length="117" mass="13630">MSEINDNNKKHFISTDDDKLDKLETDASILASKKLKKDTEDIVDSNESSQVEEQQLQAIDKLTNVNFKNRTLVVNVDNITEQHRQSLFDQRHEKRKKEFFDPTGEIQRSPEELLADQ</sequence>
<protein>
    <submittedName>
        <fullName evidence="2">19495_t:CDS:1</fullName>
    </submittedName>
</protein>
<evidence type="ECO:0000313" key="2">
    <source>
        <dbReference type="EMBL" id="CAG8797558.1"/>
    </source>
</evidence>
<name>A0A9N9JWK1_9GLOM</name>
<comment type="caution">
    <text evidence="2">The sequence shown here is derived from an EMBL/GenBank/DDBJ whole genome shotgun (WGS) entry which is preliminary data.</text>
</comment>
<dbReference type="OrthoDB" id="10250660at2759"/>
<dbReference type="AlphaFoldDB" id="A0A9N9JWK1"/>
<keyword evidence="3" id="KW-1185">Reference proteome</keyword>
<proteinExistence type="predicted"/>
<organism evidence="2 3">
    <name type="scientific">Racocetra fulgida</name>
    <dbReference type="NCBI Taxonomy" id="60492"/>
    <lineage>
        <taxon>Eukaryota</taxon>
        <taxon>Fungi</taxon>
        <taxon>Fungi incertae sedis</taxon>
        <taxon>Mucoromycota</taxon>
        <taxon>Glomeromycotina</taxon>
        <taxon>Glomeromycetes</taxon>
        <taxon>Diversisporales</taxon>
        <taxon>Gigasporaceae</taxon>
        <taxon>Racocetra</taxon>
    </lineage>
</organism>
<feature type="region of interest" description="Disordered" evidence="1">
    <location>
        <begin position="85"/>
        <end position="117"/>
    </location>
</feature>
<reference evidence="2" key="1">
    <citation type="submission" date="2021-06" db="EMBL/GenBank/DDBJ databases">
        <authorList>
            <person name="Kallberg Y."/>
            <person name="Tangrot J."/>
            <person name="Rosling A."/>
        </authorList>
    </citation>
    <scope>NUCLEOTIDE SEQUENCE</scope>
    <source>
        <strain evidence="2">IN212</strain>
    </source>
</reference>
<evidence type="ECO:0000256" key="1">
    <source>
        <dbReference type="SAM" id="MobiDB-lite"/>
    </source>
</evidence>
<evidence type="ECO:0000313" key="3">
    <source>
        <dbReference type="Proteomes" id="UP000789396"/>
    </source>
</evidence>